<dbReference type="Proteomes" id="UP000834106">
    <property type="component" value="Chromosome 16"/>
</dbReference>
<keyword evidence="3" id="KW-1185">Reference proteome</keyword>
<dbReference type="EMBL" id="OU503051">
    <property type="protein sequence ID" value="CAI9778651.1"/>
    <property type="molecule type" value="Genomic_DNA"/>
</dbReference>
<name>A0AAD1ZZW1_9LAMI</name>
<proteinExistence type="predicted"/>
<protein>
    <submittedName>
        <fullName evidence="2">Uncharacterized protein</fullName>
    </submittedName>
</protein>
<organism evidence="2 3">
    <name type="scientific">Fraxinus pennsylvanica</name>
    <dbReference type="NCBI Taxonomy" id="56036"/>
    <lineage>
        <taxon>Eukaryota</taxon>
        <taxon>Viridiplantae</taxon>
        <taxon>Streptophyta</taxon>
        <taxon>Embryophyta</taxon>
        <taxon>Tracheophyta</taxon>
        <taxon>Spermatophyta</taxon>
        <taxon>Magnoliopsida</taxon>
        <taxon>eudicotyledons</taxon>
        <taxon>Gunneridae</taxon>
        <taxon>Pentapetalae</taxon>
        <taxon>asterids</taxon>
        <taxon>lamiids</taxon>
        <taxon>Lamiales</taxon>
        <taxon>Oleaceae</taxon>
        <taxon>Oleeae</taxon>
        <taxon>Fraxinus</taxon>
    </lineage>
</organism>
<dbReference type="AlphaFoldDB" id="A0AAD1ZZW1"/>
<sequence>MRALDSREKRVAIAQFNRVVRPRNDYLKGLTMRTPPLHGDCVYRREARGVDQFSCDVKFQLKMLENPSMDSAATTANVANVKRYAPPNQRNRSLGRRKSGGDRLERANSYSNDGEKNTVGTLRSIPMADHGDAGGNNRTNENPRSKLIPLRGCCNSEALRLLNDRWTAAMAALNNLPEDSAERPVLYSRKISPAWGQAALPHLLMQQAGGPSTGLESDFLSELRQAMHKASTGPKA</sequence>
<dbReference type="PANTHER" id="PTHR36032">
    <property type="entry name" value="PHOSPHOPANTOTHENATE--CYSTEINE LIGASE 2"/>
    <property type="match status" value="1"/>
</dbReference>
<evidence type="ECO:0000313" key="3">
    <source>
        <dbReference type="Proteomes" id="UP000834106"/>
    </source>
</evidence>
<accession>A0AAD1ZZW1</accession>
<feature type="region of interest" description="Disordered" evidence="1">
    <location>
        <begin position="80"/>
        <end position="148"/>
    </location>
</feature>
<reference evidence="2" key="1">
    <citation type="submission" date="2023-05" db="EMBL/GenBank/DDBJ databases">
        <authorList>
            <person name="Huff M."/>
        </authorList>
    </citation>
    <scope>NUCLEOTIDE SEQUENCE</scope>
</reference>
<dbReference type="PANTHER" id="PTHR36032:SF1">
    <property type="entry name" value="PHOSPHOPANTOTHENATE--CYSTEINE LIGASE 2"/>
    <property type="match status" value="1"/>
</dbReference>
<evidence type="ECO:0000256" key="1">
    <source>
        <dbReference type="SAM" id="MobiDB-lite"/>
    </source>
</evidence>
<evidence type="ECO:0000313" key="2">
    <source>
        <dbReference type="EMBL" id="CAI9778651.1"/>
    </source>
</evidence>
<gene>
    <name evidence="2" type="ORF">FPE_LOCUS26081</name>
</gene>